<protein>
    <submittedName>
        <fullName evidence="1">Uncharacterized protein</fullName>
    </submittedName>
</protein>
<name>A0AAN7VT96_9PEZI</name>
<accession>A0AAN7VT96</accession>
<dbReference type="InterPro" id="IPR038883">
    <property type="entry name" value="AN11006-like"/>
</dbReference>
<proteinExistence type="predicted"/>
<dbReference type="PANTHER" id="PTHR42085:SF2">
    <property type="entry name" value="F-BOX DOMAIN-CONTAINING PROTEIN"/>
    <property type="match status" value="1"/>
</dbReference>
<sequence>MAEVKQPPSLLTIPRELRDQIWERAVVRDFPLQVCQSDAHARFRFFHNREPALLHVSRQLREEVLPIYYGCNIWMADSVFGVVEWLEHLSDEKLKALKNVRPFGYATWEWQRPDDVRAWATQVAIVGGRGLVPLSAIFARRWWYADNVFRSAEELSSCKARCGRDDIDGCTRCLAGVPLLED</sequence>
<organism evidence="1 2">
    <name type="scientific">Elasticomyces elasticus</name>
    <dbReference type="NCBI Taxonomy" id="574655"/>
    <lineage>
        <taxon>Eukaryota</taxon>
        <taxon>Fungi</taxon>
        <taxon>Dikarya</taxon>
        <taxon>Ascomycota</taxon>
        <taxon>Pezizomycotina</taxon>
        <taxon>Dothideomycetes</taxon>
        <taxon>Dothideomycetidae</taxon>
        <taxon>Mycosphaerellales</taxon>
        <taxon>Teratosphaeriaceae</taxon>
        <taxon>Elasticomyces</taxon>
    </lineage>
</organism>
<evidence type="ECO:0000313" key="1">
    <source>
        <dbReference type="EMBL" id="KAK5702592.1"/>
    </source>
</evidence>
<dbReference type="EMBL" id="JAVRQU010000005">
    <property type="protein sequence ID" value="KAK5702592.1"/>
    <property type="molecule type" value="Genomic_DNA"/>
</dbReference>
<dbReference type="PANTHER" id="PTHR42085">
    <property type="entry name" value="F-BOX DOMAIN-CONTAINING PROTEIN"/>
    <property type="match status" value="1"/>
</dbReference>
<dbReference type="Proteomes" id="UP001310594">
    <property type="component" value="Unassembled WGS sequence"/>
</dbReference>
<dbReference type="AlphaFoldDB" id="A0AAN7VT96"/>
<evidence type="ECO:0000313" key="2">
    <source>
        <dbReference type="Proteomes" id="UP001310594"/>
    </source>
</evidence>
<gene>
    <name evidence="1" type="ORF">LTR97_003537</name>
</gene>
<reference evidence="1" key="1">
    <citation type="submission" date="2023-08" db="EMBL/GenBank/DDBJ databases">
        <title>Black Yeasts Isolated from many extreme environments.</title>
        <authorList>
            <person name="Coleine C."/>
            <person name="Stajich J.E."/>
            <person name="Selbmann L."/>
        </authorList>
    </citation>
    <scope>NUCLEOTIDE SEQUENCE</scope>
    <source>
        <strain evidence="1">CCFEE 5810</strain>
    </source>
</reference>
<comment type="caution">
    <text evidence="1">The sequence shown here is derived from an EMBL/GenBank/DDBJ whole genome shotgun (WGS) entry which is preliminary data.</text>
</comment>